<keyword evidence="2" id="KW-0378">Hydrolase</keyword>
<keyword evidence="4" id="KW-0862">Zinc</keyword>
<comment type="similarity">
    <text evidence="1">Belongs to the SMP-30/CGR1 family.</text>
</comment>
<feature type="binding site" evidence="4">
    <location>
        <position position="151"/>
    </location>
    <ligand>
        <name>a divalent metal cation</name>
        <dbReference type="ChEBI" id="CHEBI:60240"/>
    </ligand>
</feature>
<evidence type="ECO:0000256" key="1">
    <source>
        <dbReference type="ARBA" id="ARBA00008853"/>
    </source>
</evidence>
<feature type="domain" description="SMP-30/Gluconolactonase/LRE-like region" evidence="5">
    <location>
        <begin position="18"/>
        <end position="261"/>
    </location>
</feature>
<dbReference type="SUPFAM" id="SSF63829">
    <property type="entry name" value="Calcium-dependent phosphotriesterase"/>
    <property type="match status" value="1"/>
</dbReference>
<evidence type="ECO:0000256" key="4">
    <source>
        <dbReference type="PIRSR" id="PIRSR605511-2"/>
    </source>
</evidence>
<evidence type="ECO:0000256" key="3">
    <source>
        <dbReference type="PIRSR" id="PIRSR605511-1"/>
    </source>
</evidence>
<dbReference type="EMBL" id="BMMD01000002">
    <property type="protein sequence ID" value="GGJ70832.1"/>
    <property type="molecule type" value="Genomic_DNA"/>
</dbReference>
<evidence type="ECO:0000313" key="7">
    <source>
        <dbReference type="Proteomes" id="UP000636956"/>
    </source>
</evidence>
<keyword evidence="7" id="KW-1185">Reference proteome</keyword>
<dbReference type="PRINTS" id="PR01790">
    <property type="entry name" value="SMP30FAMILY"/>
</dbReference>
<reference evidence="6" key="1">
    <citation type="journal article" date="2014" name="Int. J. Syst. Evol. Microbiol.">
        <title>Complete genome sequence of Corynebacterium casei LMG S-19264T (=DSM 44701T), isolated from a smear-ripened cheese.</title>
        <authorList>
            <consortium name="US DOE Joint Genome Institute (JGI-PGF)"/>
            <person name="Walter F."/>
            <person name="Albersmeier A."/>
            <person name="Kalinowski J."/>
            <person name="Ruckert C."/>
        </authorList>
    </citation>
    <scope>NUCLEOTIDE SEQUENCE</scope>
    <source>
        <strain evidence="6">CGMCC 1.8984</strain>
    </source>
</reference>
<dbReference type="InterPro" id="IPR051262">
    <property type="entry name" value="SMP-30/CGR1_Lactonase"/>
</dbReference>
<dbReference type="Pfam" id="PF08450">
    <property type="entry name" value="SGL"/>
    <property type="match status" value="1"/>
</dbReference>
<dbReference type="Proteomes" id="UP000636956">
    <property type="component" value="Unassembled WGS sequence"/>
</dbReference>
<dbReference type="RefSeq" id="WP_188741945.1">
    <property type="nucleotide sequence ID" value="NZ_BAABFW010000003.1"/>
</dbReference>
<dbReference type="Gene3D" id="2.120.10.30">
    <property type="entry name" value="TolB, C-terminal domain"/>
    <property type="match status" value="1"/>
</dbReference>
<dbReference type="PANTHER" id="PTHR47572">
    <property type="entry name" value="LIPOPROTEIN-RELATED"/>
    <property type="match status" value="1"/>
</dbReference>
<dbReference type="AlphaFoldDB" id="A0A917UNL7"/>
<evidence type="ECO:0000256" key="2">
    <source>
        <dbReference type="ARBA" id="ARBA00022801"/>
    </source>
</evidence>
<feature type="active site" description="Proton donor/acceptor" evidence="3">
    <location>
        <position position="199"/>
    </location>
</feature>
<protein>
    <submittedName>
        <fullName evidence="6">Gluconolaconase</fullName>
    </submittedName>
</protein>
<dbReference type="InterPro" id="IPR011042">
    <property type="entry name" value="6-blade_b-propeller_TolB-like"/>
</dbReference>
<dbReference type="PANTHER" id="PTHR47572:SF4">
    <property type="entry name" value="LACTONASE DRP35"/>
    <property type="match status" value="1"/>
</dbReference>
<feature type="binding site" evidence="4">
    <location>
        <position position="18"/>
    </location>
    <ligand>
        <name>a divalent metal cation</name>
        <dbReference type="ChEBI" id="CHEBI:60240"/>
    </ligand>
</feature>
<proteinExistence type="inferred from homology"/>
<feature type="binding site" evidence="4">
    <location>
        <position position="199"/>
    </location>
    <ligand>
        <name>a divalent metal cation</name>
        <dbReference type="ChEBI" id="CHEBI:60240"/>
    </ligand>
</feature>
<feature type="binding site" evidence="4">
    <location>
        <position position="120"/>
    </location>
    <ligand>
        <name>substrate</name>
    </ligand>
</feature>
<sequence>MKQHTYTNLSAEGHKYLEAPRWHDGKIWTSDFFNRRVITVDPADGSVETILDVPGQPSGLGFLADGSLLVVSMVDKKVLRRHPNGDVTEYADLSDLCEGHANDMFVTAEGHAYVGNFGFDLGVDDPRPTHVVHITPDGTATAEPGDIMFPNGMQVTPDGKTLIVNELFAHRISAYDIAADGSLSNYRLWADMPESFHPDGLTIDTDGGVWMGNALTEGPEAGFYRVEEGGEITDVILIPDGWGVAPWFGGPDRDVLYFVSCDTNLDRFAVEDSSAFVRYANVGRKGYA</sequence>
<gene>
    <name evidence="6" type="ORF">GCM10011372_05910</name>
</gene>
<comment type="caution">
    <text evidence="6">The sequence shown here is derived from an EMBL/GenBank/DDBJ whole genome shotgun (WGS) entry which is preliminary data.</text>
</comment>
<evidence type="ECO:0000259" key="5">
    <source>
        <dbReference type="Pfam" id="PF08450"/>
    </source>
</evidence>
<dbReference type="InterPro" id="IPR013658">
    <property type="entry name" value="SGL"/>
</dbReference>
<dbReference type="GO" id="GO:0046872">
    <property type="term" value="F:metal ion binding"/>
    <property type="evidence" value="ECO:0007669"/>
    <property type="project" value="UniProtKB-KW"/>
</dbReference>
<organism evidence="6 7">
    <name type="scientific">Agromyces bauzanensis</name>
    <dbReference type="NCBI Taxonomy" id="1308924"/>
    <lineage>
        <taxon>Bacteria</taxon>
        <taxon>Bacillati</taxon>
        <taxon>Actinomycetota</taxon>
        <taxon>Actinomycetes</taxon>
        <taxon>Micrococcales</taxon>
        <taxon>Microbacteriaceae</taxon>
        <taxon>Agromyces</taxon>
    </lineage>
</organism>
<reference evidence="6" key="2">
    <citation type="submission" date="2020-09" db="EMBL/GenBank/DDBJ databases">
        <authorList>
            <person name="Sun Q."/>
            <person name="Zhou Y."/>
        </authorList>
    </citation>
    <scope>NUCLEOTIDE SEQUENCE</scope>
    <source>
        <strain evidence="6">CGMCC 1.8984</strain>
    </source>
</reference>
<evidence type="ECO:0000313" key="6">
    <source>
        <dbReference type="EMBL" id="GGJ70832.1"/>
    </source>
</evidence>
<dbReference type="GO" id="GO:0016787">
    <property type="term" value="F:hydrolase activity"/>
    <property type="evidence" value="ECO:0007669"/>
    <property type="project" value="UniProtKB-KW"/>
</dbReference>
<accession>A0A917UNL7</accession>
<comment type="cofactor">
    <cofactor evidence="4">
        <name>Zn(2+)</name>
        <dbReference type="ChEBI" id="CHEBI:29105"/>
    </cofactor>
    <text evidence="4">Binds 1 divalent metal cation per subunit.</text>
</comment>
<feature type="binding site" evidence="4">
    <location>
        <position position="102"/>
    </location>
    <ligand>
        <name>substrate</name>
    </ligand>
</feature>
<keyword evidence="4" id="KW-0479">Metal-binding</keyword>
<name>A0A917UNL7_9MICO</name>
<dbReference type="InterPro" id="IPR005511">
    <property type="entry name" value="SMP-30"/>
</dbReference>